<sequence length="205" mass="23201">MLCERCKIREANIQYTEVVNGTRKEHHFCAQCAKEMDFGVYAAIFDGEFPLGKLLSGLLGIEDTDQEPDKLHQIMCPTCGTGYDEFVRDSRFGCADCYSVFGPLMEESLKQLHGNLIHTGKTPVYQRQDYMNIRLGTGEEGDTASGFQDGHSEGMPLHPKSVGNREEIFQWDAKLKEALRFEDYEMAAVCRDKIRELKKGNETDA</sequence>
<dbReference type="GO" id="GO:0008270">
    <property type="term" value="F:zinc ion binding"/>
    <property type="evidence" value="ECO:0007669"/>
    <property type="project" value="TreeGrafter"/>
</dbReference>
<reference evidence="2" key="1">
    <citation type="submission" date="2024-06" db="EMBL/GenBank/DDBJ databases">
        <title>Lacrimispora cavernae sp. nov., a novel anaerobe isolated from bat guano pile inside a cave.</title>
        <authorList>
            <person name="Miller S.L."/>
            <person name="Lu N."/>
            <person name="King J."/>
            <person name="Sankaranarayanan K."/>
            <person name="Lawson P.A."/>
        </authorList>
    </citation>
    <scope>NUCLEOTIDE SEQUENCE</scope>
    <source>
        <strain evidence="2">BS-2</strain>
    </source>
</reference>
<organism evidence="2">
    <name type="scientific">Lacrimispora sp. BS-2</name>
    <dbReference type="NCBI Taxonomy" id="3151850"/>
    <lineage>
        <taxon>Bacteria</taxon>
        <taxon>Bacillati</taxon>
        <taxon>Bacillota</taxon>
        <taxon>Clostridia</taxon>
        <taxon>Lachnospirales</taxon>
        <taxon>Lachnospiraceae</taxon>
        <taxon>Lacrimispora</taxon>
    </lineage>
</organism>
<protein>
    <submittedName>
        <fullName evidence="2">Excinuclease ABC subunit B</fullName>
    </submittedName>
</protein>
<dbReference type="RefSeq" id="WP_349948787.1">
    <property type="nucleotide sequence ID" value="NZ_CP157940.1"/>
</dbReference>
<evidence type="ECO:0000313" key="2">
    <source>
        <dbReference type="EMBL" id="XBS56159.1"/>
    </source>
</evidence>
<dbReference type="EMBL" id="CP157940">
    <property type="protein sequence ID" value="XBS56159.1"/>
    <property type="molecule type" value="Genomic_DNA"/>
</dbReference>
<feature type="region of interest" description="Disordered" evidence="1">
    <location>
        <begin position="141"/>
        <end position="161"/>
    </location>
</feature>
<dbReference type="PIRSF" id="PIRSF015034">
    <property type="entry name" value="YacH"/>
    <property type="match status" value="1"/>
</dbReference>
<gene>
    <name evidence="2" type="ORF">ABFV83_10355</name>
</gene>
<dbReference type="PANTHER" id="PTHR38430:SF1">
    <property type="entry name" value="PROTEIN-ARGININE KINASE ACTIVATOR PROTEIN"/>
    <property type="match status" value="1"/>
</dbReference>
<dbReference type="InterPro" id="IPR025542">
    <property type="entry name" value="YacH"/>
</dbReference>
<dbReference type="AlphaFoldDB" id="A0AAU7PVD4"/>
<dbReference type="PANTHER" id="PTHR38430">
    <property type="entry name" value="PROTEIN-ARGININE KINASE ACTIVATOR PROTEIN"/>
    <property type="match status" value="1"/>
</dbReference>
<accession>A0AAU7PVD4</accession>
<evidence type="ECO:0000256" key="1">
    <source>
        <dbReference type="SAM" id="MobiDB-lite"/>
    </source>
</evidence>
<dbReference type="GO" id="GO:1990169">
    <property type="term" value="P:stress response to copper ion"/>
    <property type="evidence" value="ECO:0007669"/>
    <property type="project" value="TreeGrafter"/>
</dbReference>
<proteinExistence type="predicted"/>
<name>A0AAU7PVD4_9FIRM</name>
<dbReference type="GO" id="GO:1990170">
    <property type="term" value="P:stress response to cadmium ion"/>
    <property type="evidence" value="ECO:0007669"/>
    <property type="project" value="TreeGrafter"/>
</dbReference>
<dbReference type="GO" id="GO:0046870">
    <property type="term" value="F:cadmium ion binding"/>
    <property type="evidence" value="ECO:0007669"/>
    <property type="project" value="TreeGrafter"/>
</dbReference>
<dbReference type="GO" id="GO:0050897">
    <property type="term" value="F:cobalt ion binding"/>
    <property type="evidence" value="ECO:0007669"/>
    <property type="project" value="TreeGrafter"/>
</dbReference>
<dbReference type="GO" id="GO:0005507">
    <property type="term" value="F:copper ion binding"/>
    <property type="evidence" value="ECO:0007669"/>
    <property type="project" value="TreeGrafter"/>
</dbReference>